<dbReference type="STRING" id="51028.A0A0N4VPU6"/>
<evidence type="ECO:0000256" key="11">
    <source>
        <dbReference type="ARBA" id="ARBA00047798"/>
    </source>
</evidence>
<evidence type="ECO:0000313" key="16">
    <source>
        <dbReference type="Proteomes" id="UP000274131"/>
    </source>
</evidence>
<proteinExistence type="inferred from homology"/>
<evidence type="ECO:0000256" key="3">
    <source>
        <dbReference type="ARBA" id="ARBA00007441"/>
    </source>
</evidence>
<evidence type="ECO:0000256" key="8">
    <source>
        <dbReference type="ARBA" id="ARBA00022679"/>
    </source>
</evidence>
<dbReference type="SUPFAM" id="SSF53383">
    <property type="entry name" value="PLP-dependent transferases"/>
    <property type="match status" value="1"/>
</dbReference>
<keyword evidence="16" id="KW-1185">Reference proteome</keyword>
<dbReference type="InterPro" id="IPR015424">
    <property type="entry name" value="PyrdxlP-dep_Trfase"/>
</dbReference>
<dbReference type="InterPro" id="IPR015422">
    <property type="entry name" value="PyrdxlP-dep_Trfase_small"/>
</dbReference>
<keyword evidence="9" id="KW-0828">Tyrosine catabolism</keyword>
<dbReference type="Pfam" id="PF00155">
    <property type="entry name" value="Aminotran_1_2"/>
    <property type="match status" value="1"/>
</dbReference>
<evidence type="ECO:0000313" key="15">
    <source>
        <dbReference type="EMBL" id="VDD97441.1"/>
    </source>
</evidence>
<evidence type="ECO:0000256" key="12">
    <source>
        <dbReference type="PIRNR" id="PIRNR000517"/>
    </source>
</evidence>
<feature type="domain" description="Aminotransferase class I/classII large" evidence="14">
    <location>
        <begin position="70"/>
        <end position="428"/>
    </location>
</feature>
<evidence type="ECO:0000256" key="1">
    <source>
        <dbReference type="ARBA" id="ARBA00001933"/>
    </source>
</evidence>
<dbReference type="PIRSF" id="PIRSF000517">
    <property type="entry name" value="Tyr_transaminase"/>
    <property type="match status" value="1"/>
</dbReference>
<dbReference type="Gene3D" id="3.40.640.10">
    <property type="entry name" value="Type I PLP-dependent aspartate aminotransferase-like (Major domain)"/>
    <property type="match status" value="1"/>
</dbReference>
<dbReference type="Gene3D" id="3.90.1150.10">
    <property type="entry name" value="Aspartate Aminotransferase, domain 1"/>
    <property type="match status" value="1"/>
</dbReference>
<accession>A0A0N4VPU6</accession>
<dbReference type="UniPathway" id="UPA00139">
    <property type="reaction ID" value="UER00338"/>
</dbReference>
<dbReference type="NCBIfam" id="TIGR01264">
    <property type="entry name" value="tyr_amTase_E"/>
    <property type="match status" value="1"/>
</dbReference>
<dbReference type="GO" id="GO:0006559">
    <property type="term" value="P:L-phenylalanine catabolic process"/>
    <property type="evidence" value="ECO:0007669"/>
    <property type="project" value="UniProtKB-UniRule"/>
</dbReference>
<evidence type="ECO:0000256" key="4">
    <source>
        <dbReference type="ARBA" id="ARBA00011738"/>
    </source>
</evidence>
<comment type="function">
    <text evidence="12">Transaminase involved in tyrosine breakdown. Converts tyrosine to p-hydroxyphenylpyruvate.</text>
</comment>
<dbReference type="GO" id="GO:0006572">
    <property type="term" value="P:L-tyrosine catabolic process"/>
    <property type="evidence" value="ECO:0007669"/>
    <property type="project" value="UniProtKB-KW"/>
</dbReference>
<evidence type="ECO:0000259" key="14">
    <source>
        <dbReference type="Pfam" id="PF00155"/>
    </source>
</evidence>
<dbReference type="InterPro" id="IPR005957">
    <property type="entry name" value="Tyrosine_aminoTrfase"/>
</dbReference>
<dbReference type="EMBL" id="UXUI01013705">
    <property type="protein sequence ID" value="VDD97441.1"/>
    <property type="molecule type" value="Genomic_DNA"/>
</dbReference>
<dbReference type="Proteomes" id="UP000274131">
    <property type="component" value="Unassembled WGS sequence"/>
</dbReference>
<name>A0A0N4VPU6_ENTVE</name>
<dbReference type="CDD" id="cd00609">
    <property type="entry name" value="AAT_like"/>
    <property type="match status" value="1"/>
</dbReference>
<comment type="cofactor">
    <cofactor evidence="1 12 13">
        <name>pyridoxal 5'-phosphate</name>
        <dbReference type="ChEBI" id="CHEBI:597326"/>
    </cofactor>
</comment>
<dbReference type="InterPro" id="IPR015421">
    <property type="entry name" value="PyrdxlP-dep_Trfase_major"/>
</dbReference>
<dbReference type="GO" id="GO:0004838">
    <property type="term" value="F:L-tyrosine-2-oxoglutarate transaminase activity"/>
    <property type="evidence" value="ECO:0007669"/>
    <property type="project" value="UniProtKB-UniRule"/>
</dbReference>
<dbReference type="InterPro" id="IPR005958">
    <property type="entry name" value="TyrNic_aminoTrfase"/>
</dbReference>
<dbReference type="PANTHER" id="PTHR45744:SF2">
    <property type="entry name" value="TYROSINE AMINOTRANSFERASE"/>
    <property type="match status" value="1"/>
</dbReference>
<reference evidence="17" key="1">
    <citation type="submission" date="2017-02" db="UniProtKB">
        <authorList>
            <consortium name="WormBaseParasite"/>
        </authorList>
    </citation>
    <scope>IDENTIFICATION</scope>
</reference>
<evidence type="ECO:0000256" key="7">
    <source>
        <dbReference type="ARBA" id="ARBA00022576"/>
    </source>
</evidence>
<comment type="similarity">
    <text evidence="3 12">Belongs to the class-I pyridoxal-phosphate-dependent aminotransferase family.</text>
</comment>
<reference evidence="15 16" key="2">
    <citation type="submission" date="2018-10" db="EMBL/GenBank/DDBJ databases">
        <authorList>
            <consortium name="Pathogen Informatics"/>
        </authorList>
    </citation>
    <scope>NUCLEOTIDE SEQUENCE [LARGE SCALE GENOMIC DNA]</scope>
</reference>
<dbReference type="GO" id="GO:0030170">
    <property type="term" value="F:pyridoxal phosphate binding"/>
    <property type="evidence" value="ECO:0007669"/>
    <property type="project" value="InterPro"/>
</dbReference>
<evidence type="ECO:0000256" key="10">
    <source>
        <dbReference type="ARBA" id="ARBA00022898"/>
    </source>
</evidence>
<comment type="catalytic activity">
    <reaction evidence="11 12">
        <text>L-tyrosine + 2-oxoglutarate = 3-(4-hydroxyphenyl)pyruvate + L-glutamate</text>
        <dbReference type="Rhea" id="RHEA:15093"/>
        <dbReference type="ChEBI" id="CHEBI:16810"/>
        <dbReference type="ChEBI" id="CHEBI:29985"/>
        <dbReference type="ChEBI" id="CHEBI:36242"/>
        <dbReference type="ChEBI" id="CHEBI:58315"/>
        <dbReference type="EC" id="2.6.1.5"/>
    </reaction>
</comment>
<protein>
    <recommendedName>
        <fullName evidence="6 12">Tyrosine aminotransferase</fullName>
        <shortName evidence="12">TAT</shortName>
        <ecNumber evidence="5 12">2.6.1.5</ecNumber>
    </recommendedName>
</protein>
<dbReference type="InterPro" id="IPR004839">
    <property type="entry name" value="Aminotransferase_I/II_large"/>
</dbReference>
<organism evidence="17">
    <name type="scientific">Enterobius vermicularis</name>
    <name type="common">Human pinworm</name>
    <dbReference type="NCBI Taxonomy" id="51028"/>
    <lineage>
        <taxon>Eukaryota</taxon>
        <taxon>Metazoa</taxon>
        <taxon>Ecdysozoa</taxon>
        <taxon>Nematoda</taxon>
        <taxon>Chromadorea</taxon>
        <taxon>Rhabditida</taxon>
        <taxon>Spirurina</taxon>
        <taxon>Oxyuridomorpha</taxon>
        <taxon>Oxyuroidea</taxon>
        <taxon>Oxyuridae</taxon>
        <taxon>Enterobius</taxon>
    </lineage>
</organism>
<evidence type="ECO:0000256" key="9">
    <source>
        <dbReference type="ARBA" id="ARBA00022878"/>
    </source>
</evidence>
<dbReference type="AlphaFoldDB" id="A0A0N4VPU6"/>
<evidence type="ECO:0000256" key="13">
    <source>
        <dbReference type="PIRSR" id="PIRSR000517-1"/>
    </source>
</evidence>
<comment type="pathway">
    <text evidence="2 12">Amino-acid degradation; L-phenylalanine degradation; acetoacetate and fumarate from L-phenylalanine: step 2/6.</text>
</comment>
<gene>
    <name evidence="15" type="ORF">EVEC_LOCUS12192</name>
</gene>
<sequence>MNVGQNSCNSQLKCQKRTSALIYGADENTLTDENGNIWDVHPITQHAARSTNLIREIVDNFSAVSISKKPMIKLHLGDPSATGLFSPCLEIEKALVNTVVSHKYDCYGPAVGRPEPREAIVRHFSTAAAPFTVDDVVLTSGCSHALQLCIEALANPGDNILLPSPGFPLYTTLLRPHGIKEKFYRIIQDGEVKLDVDQLENLIDDKTKAIVVNNPSNPVGAVYAKKQLESLLQVAFKYKIPIIADEVYGRITFHNAEFYPLASLEPKVPILTCDSISKRYLSPGARLGWIIIHDRYGALKQVRFGITSLAQKICGPCTLIQGALPDILDNTPASFLENIRSKLGANADAAYQILSQIPGLQPVKPEGAMYLSICINEKIYGTEKLFLQKLINEENVYCLPGSAFFYPGMIRLALIYPKDVIVEACNRIANFCRTVYSNKK</sequence>
<evidence type="ECO:0000256" key="2">
    <source>
        <dbReference type="ARBA" id="ARBA00005203"/>
    </source>
</evidence>
<dbReference type="WBParaSite" id="EVEC_0001303001-mRNA-1">
    <property type="protein sequence ID" value="EVEC_0001303001-mRNA-1"/>
    <property type="gene ID" value="EVEC_0001303001"/>
</dbReference>
<keyword evidence="7" id="KW-0032">Aminotransferase</keyword>
<dbReference type="PRINTS" id="PR00753">
    <property type="entry name" value="ACCSYNTHASE"/>
</dbReference>
<evidence type="ECO:0000256" key="6">
    <source>
        <dbReference type="ARBA" id="ARBA00015959"/>
    </source>
</evidence>
<dbReference type="NCBIfam" id="TIGR01265">
    <property type="entry name" value="tyr_nico_aTase"/>
    <property type="match status" value="1"/>
</dbReference>
<feature type="modified residue" description="N6-(pyridoxal phosphate)lysine" evidence="13">
    <location>
        <position position="278"/>
    </location>
</feature>
<dbReference type="EC" id="2.6.1.5" evidence="5 12"/>
<evidence type="ECO:0000256" key="5">
    <source>
        <dbReference type="ARBA" id="ARBA00012749"/>
    </source>
</evidence>
<dbReference type="PANTHER" id="PTHR45744">
    <property type="entry name" value="TYROSINE AMINOTRANSFERASE"/>
    <property type="match status" value="1"/>
</dbReference>
<keyword evidence="10 12" id="KW-0663">Pyridoxal phosphate</keyword>
<dbReference type="OrthoDB" id="7042322at2759"/>
<comment type="subunit">
    <text evidence="4 12">Homodimer.</text>
</comment>
<keyword evidence="8" id="KW-0808">Transferase</keyword>
<evidence type="ECO:0000313" key="17">
    <source>
        <dbReference type="WBParaSite" id="EVEC_0001303001-mRNA-1"/>
    </source>
</evidence>